<evidence type="ECO:0000313" key="8">
    <source>
        <dbReference type="Proteomes" id="UP000321839"/>
    </source>
</evidence>
<sequence length="116" mass="13794">MKRFNIIFKQYMQYYIYCIIVLVIVFIFTYSAFILGLIIGMIGSLINTFTFEYYLAEAKEKDNIHISTGNIWRYLVVILACTTWYFYKDHINIFGVVVGLMISYVLIVFKPFLHKK</sequence>
<keyword evidence="3 6" id="KW-0812">Transmembrane</keyword>
<comment type="subcellular location">
    <subcellularLocation>
        <location evidence="1">Cell membrane</location>
        <topology evidence="1">Multi-pass membrane protein</topology>
    </subcellularLocation>
</comment>
<evidence type="ECO:0000256" key="4">
    <source>
        <dbReference type="ARBA" id="ARBA00022989"/>
    </source>
</evidence>
<keyword evidence="2" id="KW-1003">Cell membrane</keyword>
<evidence type="ECO:0008006" key="9">
    <source>
        <dbReference type="Google" id="ProtNLM"/>
    </source>
</evidence>
<accession>A0AB34ALR1</accession>
<evidence type="ECO:0000256" key="5">
    <source>
        <dbReference type="ARBA" id="ARBA00023136"/>
    </source>
</evidence>
<dbReference type="AlphaFoldDB" id="A0AB34ALR1"/>
<evidence type="ECO:0000256" key="1">
    <source>
        <dbReference type="ARBA" id="ARBA00004651"/>
    </source>
</evidence>
<evidence type="ECO:0000256" key="2">
    <source>
        <dbReference type="ARBA" id="ARBA00022475"/>
    </source>
</evidence>
<dbReference type="GO" id="GO:0005886">
    <property type="term" value="C:plasma membrane"/>
    <property type="evidence" value="ECO:0007669"/>
    <property type="project" value="UniProtKB-SubCell"/>
</dbReference>
<feature type="transmembrane region" description="Helical" evidence="6">
    <location>
        <begin position="34"/>
        <end position="55"/>
    </location>
</feature>
<comment type="caution">
    <text evidence="7">The sequence shown here is derived from an EMBL/GenBank/DDBJ whole genome shotgun (WGS) entry which is preliminary data.</text>
</comment>
<feature type="transmembrane region" description="Helical" evidence="6">
    <location>
        <begin position="12"/>
        <end position="28"/>
    </location>
</feature>
<dbReference type="Pfam" id="PF03899">
    <property type="entry name" value="ATP-synt_I"/>
    <property type="match status" value="1"/>
</dbReference>
<proteinExistence type="predicted"/>
<feature type="transmembrane region" description="Helical" evidence="6">
    <location>
        <begin position="71"/>
        <end position="87"/>
    </location>
</feature>
<name>A0AB34ALR1_STAUR</name>
<reference evidence="7 8" key="1">
    <citation type="submission" date="2019-07" db="EMBL/GenBank/DDBJ databases">
        <title>Whole genome shotgun sequence of Staphylococcus cohnii subsp. urealyticus NBRC 109766.</title>
        <authorList>
            <person name="Hosoyama A."/>
            <person name="Uohara A."/>
            <person name="Ohji S."/>
            <person name="Ichikawa N."/>
        </authorList>
    </citation>
    <scope>NUCLEOTIDE SEQUENCE [LARGE SCALE GENOMIC DNA]</scope>
    <source>
        <strain evidence="7 8">NBRC 109766</strain>
    </source>
</reference>
<dbReference type="RefSeq" id="WP_046207759.1">
    <property type="nucleotide sequence ID" value="NZ_BKAW01000014.1"/>
</dbReference>
<keyword evidence="4 6" id="KW-1133">Transmembrane helix</keyword>
<keyword evidence="5 6" id="KW-0472">Membrane</keyword>
<feature type="transmembrane region" description="Helical" evidence="6">
    <location>
        <begin position="93"/>
        <end position="113"/>
    </location>
</feature>
<evidence type="ECO:0000313" key="7">
    <source>
        <dbReference type="EMBL" id="GEQ03893.1"/>
    </source>
</evidence>
<evidence type="ECO:0000256" key="6">
    <source>
        <dbReference type="SAM" id="Phobius"/>
    </source>
</evidence>
<organism evidence="7 8">
    <name type="scientific">Staphylococcus ureilyticus</name>
    <name type="common">Staphylococcus cohnii subsp. urealyticus</name>
    <dbReference type="NCBI Taxonomy" id="94138"/>
    <lineage>
        <taxon>Bacteria</taxon>
        <taxon>Bacillati</taxon>
        <taxon>Bacillota</taxon>
        <taxon>Bacilli</taxon>
        <taxon>Bacillales</taxon>
        <taxon>Staphylococcaceae</taxon>
        <taxon>Staphylococcus</taxon>
        <taxon>Staphylococcus cohnii species complex</taxon>
    </lineage>
</organism>
<dbReference type="InterPro" id="IPR005598">
    <property type="entry name" value="ATP_synth_I"/>
</dbReference>
<protein>
    <recommendedName>
        <fullName evidence="9">ATP synthase I</fullName>
    </recommendedName>
</protein>
<evidence type="ECO:0000256" key="3">
    <source>
        <dbReference type="ARBA" id="ARBA00022692"/>
    </source>
</evidence>
<dbReference type="EMBL" id="BKAW01000014">
    <property type="protein sequence ID" value="GEQ03893.1"/>
    <property type="molecule type" value="Genomic_DNA"/>
</dbReference>
<keyword evidence="8" id="KW-1185">Reference proteome</keyword>
<gene>
    <name evidence="7" type="ORF">SCO02_23340</name>
</gene>
<dbReference type="GeneID" id="78332860"/>
<dbReference type="Proteomes" id="UP000321839">
    <property type="component" value="Unassembled WGS sequence"/>
</dbReference>